<keyword evidence="7" id="KW-1185">Reference proteome</keyword>
<feature type="region of interest" description="Disordered" evidence="4">
    <location>
        <begin position="408"/>
        <end position="452"/>
    </location>
</feature>
<evidence type="ECO:0000256" key="2">
    <source>
        <dbReference type="ARBA" id="ARBA00007844"/>
    </source>
</evidence>
<feature type="domain" description="Condensin-2 complex subunit H2 C-terminal" evidence="6">
    <location>
        <begin position="485"/>
        <end position="615"/>
    </location>
</feature>
<feature type="domain" description="Condensin II complex subunit H2 N-terminal" evidence="5">
    <location>
        <begin position="17"/>
        <end position="132"/>
    </location>
</feature>
<dbReference type="GeneID" id="106471607"/>
<evidence type="ECO:0000256" key="4">
    <source>
        <dbReference type="SAM" id="MobiDB-lite"/>
    </source>
</evidence>
<name>A0ABM1TJ76_LIMPO</name>
<reference evidence="8" key="1">
    <citation type="submission" date="2025-08" db="UniProtKB">
        <authorList>
            <consortium name="RefSeq"/>
        </authorList>
    </citation>
    <scope>IDENTIFICATION</scope>
    <source>
        <tissue evidence="8">Muscle</tissue>
    </source>
</reference>
<dbReference type="Pfam" id="PF16858">
    <property type="entry name" value="CNDH2_C"/>
    <property type="match status" value="1"/>
</dbReference>
<evidence type="ECO:0000259" key="5">
    <source>
        <dbReference type="Pfam" id="PF06278"/>
    </source>
</evidence>
<protein>
    <submittedName>
        <fullName evidence="8">Condensin-2 complex subunit H2-like</fullName>
    </submittedName>
</protein>
<dbReference type="InterPro" id="IPR031739">
    <property type="entry name" value="Ncaph2"/>
</dbReference>
<evidence type="ECO:0000313" key="7">
    <source>
        <dbReference type="Proteomes" id="UP000694941"/>
    </source>
</evidence>
<keyword evidence="3" id="KW-0539">Nucleus</keyword>
<sequence length="705" mass="80702">MAPVSSQGLNVGDIEMKFAHLLNPIRDLKKNWEIDIAAYLEEYLAELEELAFSFNNGATALNFAEAALLIQGSTCVYSKKVEYLYQLVFQMLELLSSSKKLAQYRSEGDQEKDNDVLRNQAQDLEFIALDDLREQTNLDLVEETSNSNRKRSGIKFLPRIPTSLIPLEESEKGSVTLYNHKGEDLGNKHDFRVNICRLDPSGALLLHSTCYTSDLNRQPVTVMLHTSRTSQCHEINVEREKDARGTDTYNEIDLLEIPSSPIPSPPPPSETESSTPRRLRQRKLNENHTLCTPQPIDPWKSLDPHEYTPKLQRILKRGETNRVPKNIQQNIQVNKKKRKRKRVKNKDTSILPVSHFCTEANFPYSSKFPRNQNKIPQSSVFYDLYWDEVKRKKAQKAKRRLFIEEQEKENVDEAEEEERADDNSSCEDNRDPEGDDDDPVPLAEFEDLPLPLDDDGDNYCTIEREINEVHPLDVSQIEDLPIVSSYEELVQKHVDRYLSGAVEFRQLTDLAKHVNEWEEKIKPKLELECQREPYDIHVYGNGVLESFLANEKKDTILFSDFCQGKEHWEVCRYFLATLQLANNYNVQISSTGILEDGMDAMSLTLLSKRQHHEELREFGVFSAKATLVTALCPTEMTPDPTDIVVLAAHLTPPTPIPTAPAPMLYNPEETFPIQLLWVGASTVELGPEKKEKINLGLIHNRCTLN</sequence>
<accession>A0ABM1TJ76</accession>
<evidence type="ECO:0000313" key="8">
    <source>
        <dbReference type="RefSeq" id="XP_022255932.1"/>
    </source>
</evidence>
<dbReference type="Pfam" id="PF06278">
    <property type="entry name" value="CNDH2_N"/>
    <property type="match status" value="1"/>
</dbReference>
<evidence type="ECO:0000259" key="6">
    <source>
        <dbReference type="Pfam" id="PF16858"/>
    </source>
</evidence>
<feature type="region of interest" description="Disordered" evidence="4">
    <location>
        <begin position="285"/>
        <end position="304"/>
    </location>
</feature>
<dbReference type="PANTHER" id="PTHR14324:SF3">
    <property type="entry name" value="CONDENSIN-2 COMPLEX SUBUNIT H2"/>
    <property type="match status" value="1"/>
</dbReference>
<feature type="compositionally biased region" description="Acidic residues" evidence="4">
    <location>
        <begin position="433"/>
        <end position="452"/>
    </location>
</feature>
<proteinExistence type="inferred from homology"/>
<comment type="similarity">
    <text evidence="2">Belongs to the CND2 H2 (condensin-2 subunit 2) family.</text>
</comment>
<dbReference type="InterPro" id="IPR031737">
    <property type="entry name" value="CNDH2_C"/>
</dbReference>
<dbReference type="RefSeq" id="XP_022255932.1">
    <property type="nucleotide sequence ID" value="XM_022400224.1"/>
</dbReference>
<dbReference type="PANTHER" id="PTHR14324">
    <property type="entry name" value="CONDENSIN-2 COMPLEX SUBUNIT H2"/>
    <property type="match status" value="1"/>
</dbReference>
<dbReference type="Proteomes" id="UP000694941">
    <property type="component" value="Unplaced"/>
</dbReference>
<feature type="region of interest" description="Disordered" evidence="4">
    <location>
        <begin position="256"/>
        <end position="278"/>
    </location>
</feature>
<evidence type="ECO:0000256" key="3">
    <source>
        <dbReference type="ARBA" id="ARBA00023242"/>
    </source>
</evidence>
<organism evidence="7 8">
    <name type="scientific">Limulus polyphemus</name>
    <name type="common">Atlantic horseshoe crab</name>
    <dbReference type="NCBI Taxonomy" id="6850"/>
    <lineage>
        <taxon>Eukaryota</taxon>
        <taxon>Metazoa</taxon>
        <taxon>Ecdysozoa</taxon>
        <taxon>Arthropoda</taxon>
        <taxon>Chelicerata</taxon>
        <taxon>Merostomata</taxon>
        <taxon>Xiphosura</taxon>
        <taxon>Limulidae</taxon>
        <taxon>Limulus</taxon>
    </lineage>
</organism>
<feature type="compositionally biased region" description="Pro residues" evidence="4">
    <location>
        <begin position="260"/>
        <end position="269"/>
    </location>
</feature>
<gene>
    <name evidence="8" type="primary">LOC106471607</name>
</gene>
<comment type="subcellular location">
    <subcellularLocation>
        <location evidence="1">Nucleus</location>
    </subcellularLocation>
</comment>
<dbReference type="InterPro" id="IPR009378">
    <property type="entry name" value="H2_N"/>
</dbReference>
<evidence type="ECO:0000256" key="1">
    <source>
        <dbReference type="ARBA" id="ARBA00004123"/>
    </source>
</evidence>